<dbReference type="GO" id="GO:0016747">
    <property type="term" value="F:acyltransferase activity, transferring groups other than amino-acyl groups"/>
    <property type="evidence" value="ECO:0007669"/>
    <property type="project" value="InterPro"/>
</dbReference>
<accession>A0A2S8FZR4</accession>
<dbReference type="InterPro" id="IPR000182">
    <property type="entry name" value="GNAT_dom"/>
</dbReference>
<gene>
    <name evidence="4" type="ORF">C5Y83_06940</name>
</gene>
<keyword evidence="2" id="KW-0012">Acyltransferase</keyword>
<proteinExistence type="predicted"/>
<dbReference type="SUPFAM" id="SSF55729">
    <property type="entry name" value="Acyl-CoA N-acyltransferases (Nat)"/>
    <property type="match status" value="1"/>
</dbReference>
<dbReference type="Gene3D" id="3.40.630.30">
    <property type="match status" value="1"/>
</dbReference>
<organism evidence="4 5">
    <name type="scientific">Blastopirellula marina</name>
    <dbReference type="NCBI Taxonomy" id="124"/>
    <lineage>
        <taxon>Bacteria</taxon>
        <taxon>Pseudomonadati</taxon>
        <taxon>Planctomycetota</taxon>
        <taxon>Planctomycetia</taxon>
        <taxon>Pirellulales</taxon>
        <taxon>Pirellulaceae</taxon>
        <taxon>Blastopirellula</taxon>
    </lineage>
</organism>
<dbReference type="PROSITE" id="PS51186">
    <property type="entry name" value="GNAT"/>
    <property type="match status" value="1"/>
</dbReference>
<dbReference type="PANTHER" id="PTHR43877">
    <property type="entry name" value="AMINOALKYLPHOSPHONATE N-ACETYLTRANSFERASE-RELATED-RELATED"/>
    <property type="match status" value="1"/>
</dbReference>
<dbReference type="OrthoDB" id="9805924at2"/>
<feature type="domain" description="N-acetyltransferase" evidence="3">
    <location>
        <begin position="3"/>
        <end position="154"/>
    </location>
</feature>
<dbReference type="CDD" id="cd04301">
    <property type="entry name" value="NAT_SF"/>
    <property type="match status" value="1"/>
</dbReference>
<dbReference type="EMBL" id="PUHY01000005">
    <property type="protein sequence ID" value="PQO37676.1"/>
    <property type="molecule type" value="Genomic_DNA"/>
</dbReference>
<evidence type="ECO:0000313" key="4">
    <source>
        <dbReference type="EMBL" id="PQO37676.1"/>
    </source>
</evidence>
<evidence type="ECO:0000256" key="2">
    <source>
        <dbReference type="ARBA" id="ARBA00023315"/>
    </source>
</evidence>
<keyword evidence="1 4" id="KW-0808">Transferase</keyword>
<dbReference type="Proteomes" id="UP000238322">
    <property type="component" value="Unassembled WGS sequence"/>
</dbReference>
<name>A0A2S8FZR4_9BACT</name>
<dbReference type="RefSeq" id="WP_105328925.1">
    <property type="nucleotide sequence ID" value="NZ_PUHY01000005.1"/>
</dbReference>
<dbReference type="AlphaFoldDB" id="A0A2S8FZR4"/>
<dbReference type="InterPro" id="IPR050832">
    <property type="entry name" value="Bact_Acetyltransf"/>
</dbReference>
<dbReference type="Pfam" id="PF00583">
    <property type="entry name" value="Acetyltransf_1"/>
    <property type="match status" value="1"/>
</dbReference>
<dbReference type="InterPro" id="IPR016181">
    <property type="entry name" value="Acyl_CoA_acyltransferase"/>
</dbReference>
<evidence type="ECO:0000313" key="5">
    <source>
        <dbReference type="Proteomes" id="UP000238322"/>
    </source>
</evidence>
<evidence type="ECO:0000256" key="1">
    <source>
        <dbReference type="ARBA" id="ARBA00022679"/>
    </source>
</evidence>
<dbReference type="PANTHER" id="PTHR43877:SF2">
    <property type="entry name" value="AMINOALKYLPHOSPHONATE N-ACETYLTRANSFERASE-RELATED"/>
    <property type="match status" value="1"/>
</dbReference>
<comment type="caution">
    <text evidence="4">The sequence shown here is derived from an EMBL/GenBank/DDBJ whole genome shotgun (WGS) entry which is preliminary data.</text>
</comment>
<sequence>MQLKLLADIPDAIPILARWFFDQWGRDVPGNSFEATCERIGEKLNRDQAPLHLVAVEGGRPLGTAQWKIREMAIYPEREFWLGNVYVAPEARGHGLASRLAEEIAQLAKSHGVSELSLQTERLDGGLYARLGWKPVEQVHHHGRDVLVMQRDLM</sequence>
<reference evidence="4 5" key="1">
    <citation type="submission" date="2018-02" db="EMBL/GenBank/DDBJ databases">
        <title>Comparative genomes isolates from brazilian mangrove.</title>
        <authorList>
            <person name="Araujo J.E."/>
            <person name="Taketani R.G."/>
            <person name="Silva M.C.P."/>
            <person name="Loureco M.V."/>
            <person name="Andreote F.D."/>
        </authorList>
    </citation>
    <scope>NUCLEOTIDE SEQUENCE [LARGE SCALE GENOMIC DNA]</scope>
    <source>
        <strain evidence="4 5">Hex-1 MGV</strain>
    </source>
</reference>
<protein>
    <submittedName>
        <fullName evidence="4">GNAT family N-acetyltransferase</fullName>
    </submittedName>
</protein>
<evidence type="ECO:0000259" key="3">
    <source>
        <dbReference type="PROSITE" id="PS51186"/>
    </source>
</evidence>